<evidence type="ECO:0000256" key="4">
    <source>
        <dbReference type="ARBA" id="ARBA00022475"/>
    </source>
</evidence>
<dbReference type="EMBL" id="QSIR01000006">
    <property type="protein sequence ID" value="RHD07589.1"/>
    <property type="molecule type" value="Genomic_DNA"/>
</dbReference>
<evidence type="ECO:0000256" key="7">
    <source>
        <dbReference type="ARBA" id="ARBA00023136"/>
    </source>
</evidence>
<organism evidence="13 16">
    <name type="scientific">Mediterraneibacter gnavus</name>
    <name type="common">Ruminococcus gnavus</name>
    <dbReference type="NCBI Taxonomy" id="33038"/>
    <lineage>
        <taxon>Bacteria</taxon>
        <taxon>Bacillati</taxon>
        <taxon>Bacillota</taxon>
        <taxon>Clostridia</taxon>
        <taxon>Lachnospirales</taxon>
        <taxon>Lachnospiraceae</taxon>
        <taxon>Mediterraneibacter</taxon>
    </lineage>
</organism>
<proteinExistence type="inferred from homology"/>
<feature type="transmembrane region" description="Helical" evidence="8">
    <location>
        <begin position="174"/>
        <end position="192"/>
    </location>
</feature>
<dbReference type="EMBL" id="JAQMLA010000056">
    <property type="protein sequence ID" value="MDB8687946.1"/>
    <property type="molecule type" value="Genomic_DNA"/>
</dbReference>
<feature type="transmembrane region" description="Helical" evidence="8">
    <location>
        <begin position="147"/>
        <end position="167"/>
    </location>
</feature>
<comment type="similarity">
    <text evidence="2">Belongs to the nicotinamide ribonucleoside (NR) uptake permease (TC 4.B.1) family.</text>
</comment>
<protein>
    <submittedName>
        <fullName evidence="13">Nicotinamide riboside transporter PnuC</fullName>
    </submittedName>
</protein>
<feature type="transmembrane region" description="Helical" evidence="8">
    <location>
        <begin position="61"/>
        <end position="78"/>
    </location>
</feature>
<dbReference type="PANTHER" id="PTHR36122">
    <property type="entry name" value="NICOTINAMIDE RIBOSIDE TRANSPORTER PNUC"/>
    <property type="match status" value="1"/>
</dbReference>
<dbReference type="Pfam" id="PF04973">
    <property type="entry name" value="NMN_transporter"/>
    <property type="match status" value="1"/>
</dbReference>
<keyword evidence="3" id="KW-0813">Transport</keyword>
<feature type="transmembrane region" description="Helical" evidence="8">
    <location>
        <begin position="84"/>
        <end position="102"/>
    </location>
</feature>
<evidence type="ECO:0000313" key="15">
    <source>
        <dbReference type="Proteomes" id="UP000284472"/>
    </source>
</evidence>
<dbReference type="GO" id="GO:0034257">
    <property type="term" value="F:nicotinamide riboside transmembrane transporter activity"/>
    <property type="evidence" value="ECO:0007669"/>
    <property type="project" value="InterPro"/>
</dbReference>
<evidence type="ECO:0000256" key="3">
    <source>
        <dbReference type="ARBA" id="ARBA00022448"/>
    </source>
</evidence>
<keyword evidence="7 8" id="KW-0472">Membrane</keyword>
<dbReference type="RefSeq" id="WP_004843069.1">
    <property type="nucleotide sequence ID" value="NZ_AP031447.1"/>
</dbReference>
<reference evidence="9" key="2">
    <citation type="submission" date="2022-11" db="EMBL/GenBank/DDBJ databases">
        <title>Temperate bacteriophages infecting mucin-degrading bacterium Ruminococcus gnavus from the human gut.</title>
        <authorList>
            <person name="Buttimer C."/>
        </authorList>
    </citation>
    <scope>NUCLEOTIDE SEQUENCE</scope>
    <source>
        <strain evidence="9">CCUG 49994</strain>
    </source>
</reference>
<dbReference type="Proteomes" id="UP000284472">
    <property type="component" value="Unassembled WGS sequence"/>
</dbReference>
<evidence type="ECO:0000313" key="16">
    <source>
        <dbReference type="Proteomes" id="UP000285697"/>
    </source>
</evidence>
<dbReference type="PANTHER" id="PTHR36122:SF2">
    <property type="entry name" value="NICOTINAMIDE RIBOSIDE TRANSPORTER PNUC"/>
    <property type="match status" value="1"/>
</dbReference>
<gene>
    <name evidence="9" type="primary">pnuC</name>
    <name evidence="13" type="ORF">DW270_09165</name>
    <name evidence="12" type="ORF">DW812_05985</name>
    <name evidence="11" type="ORF">DXC31_16045</name>
    <name evidence="9" type="ORF">OZZ17_16520</name>
    <name evidence="10" type="ORF">PNW85_14955</name>
</gene>
<dbReference type="STRING" id="33038.GCA_900067245_00900"/>
<dbReference type="Proteomes" id="UP001212160">
    <property type="component" value="Unassembled WGS sequence"/>
</dbReference>
<evidence type="ECO:0000313" key="14">
    <source>
        <dbReference type="Proteomes" id="UP000260808"/>
    </source>
</evidence>
<reference evidence="10" key="3">
    <citation type="submission" date="2023-01" db="EMBL/GenBank/DDBJ databases">
        <title>Human gut microbiome strain richness.</title>
        <authorList>
            <person name="Chen-Liaw A."/>
        </authorList>
    </citation>
    <scope>NUCLEOTIDE SEQUENCE</scope>
    <source>
        <strain evidence="10">RTP21484st1_H11_RTP21484_190118</strain>
    </source>
</reference>
<dbReference type="EMBL" id="JAPRAY010000035">
    <property type="protein sequence ID" value="MCZ0669098.1"/>
    <property type="molecule type" value="Genomic_DNA"/>
</dbReference>
<dbReference type="InterPro" id="IPR006419">
    <property type="entry name" value="NMN_transpt_PnuC"/>
</dbReference>
<keyword evidence="4" id="KW-1003">Cell membrane</keyword>
<accession>A0A2N5NVD0</accession>
<keyword evidence="6 8" id="KW-1133">Transmembrane helix</keyword>
<dbReference type="Proteomes" id="UP000285697">
    <property type="component" value="Unassembled WGS sequence"/>
</dbReference>
<dbReference type="AlphaFoldDB" id="A0A2N5NVD0"/>
<sequence length="230" mass="26129">MSKVKDFFKGWSKFELCWLVLSTVIMIVLSIIWGDNTLALISGITGILGVVLAAKGKVSTYFFATINVAIYAYLTFNNHLYGEFMLNAFYYIPMNFIGFYLWSRHKDEKSGEVEGKALTPKQIVILLAATAVIVIIYWQILTHLGGQLALIDAMSTVFSVIALIMQVARYAEQWLLWIIVNIVSVIMWILLIGKDSSAVTMVVMWIAYLFNSIYGYYNWKKLAAKNSKHH</sequence>
<dbReference type="GO" id="GO:0005886">
    <property type="term" value="C:plasma membrane"/>
    <property type="evidence" value="ECO:0007669"/>
    <property type="project" value="UniProtKB-SubCell"/>
</dbReference>
<evidence type="ECO:0000313" key="13">
    <source>
        <dbReference type="EMBL" id="RHG18393.1"/>
    </source>
</evidence>
<comment type="subcellular location">
    <subcellularLocation>
        <location evidence="1">Cell membrane</location>
        <topology evidence="1">Multi-pass membrane protein</topology>
    </subcellularLocation>
</comment>
<dbReference type="Proteomes" id="UP001079535">
    <property type="component" value="Unassembled WGS sequence"/>
</dbReference>
<dbReference type="Proteomes" id="UP000260808">
    <property type="component" value="Unassembled WGS sequence"/>
</dbReference>
<evidence type="ECO:0000256" key="8">
    <source>
        <dbReference type="SAM" id="Phobius"/>
    </source>
</evidence>
<evidence type="ECO:0000313" key="9">
    <source>
        <dbReference type="EMBL" id="MCZ0669098.1"/>
    </source>
</evidence>
<reference evidence="14 15" key="1">
    <citation type="submission" date="2018-08" db="EMBL/GenBank/DDBJ databases">
        <title>A genome reference for cultivated species of the human gut microbiota.</title>
        <authorList>
            <person name="Zou Y."/>
            <person name="Xue W."/>
            <person name="Luo G."/>
        </authorList>
    </citation>
    <scope>NUCLEOTIDE SEQUENCE [LARGE SCALE GENOMIC DNA]</scope>
    <source>
        <strain evidence="13 16">AM22-7AC</strain>
        <strain evidence="12 15">AM32-6</strain>
        <strain evidence="11 14">TF01-20-2</strain>
    </source>
</reference>
<evidence type="ECO:0000256" key="1">
    <source>
        <dbReference type="ARBA" id="ARBA00004651"/>
    </source>
</evidence>
<dbReference type="EMBL" id="QRIA01000010">
    <property type="protein sequence ID" value="RHG18393.1"/>
    <property type="molecule type" value="Genomic_DNA"/>
</dbReference>
<evidence type="ECO:0000256" key="2">
    <source>
        <dbReference type="ARBA" id="ARBA00006669"/>
    </source>
</evidence>
<feature type="transmembrane region" description="Helical" evidence="8">
    <location>
        <begin position="38"/>
        <end position="54"/>
    </location>
</feature>
<name>A0A2N5NVD0_MEDGN</name>
<feature type="transmembrane region" description="Helical" evidence="8">
    <location>
        <begin position="198"/>
        <end position="217"/>
    </location>
</feature>
<evidence type="ECO:0000313" key="10">
    <source>
        <dbReference type="EMBL" id="MDB8687946.1"/>
    </source>
</evidence>
<feature type="transmembrane region" description="Helical" evidence="8">
    <location>
        <begin position="123"/>
        <end position="141"/>
    </location>
</feature>
<evidence type="ECO:0000313" key="12">
    <source>
        <dbReference type="EMBL" id="RHD07589.1"/>
    </source>
</evidence>
<evidence type="ECO:0000313" key="11">
    <source>
        <dbReference type="EMBL" id="RGM17486.1"/>
    </source>
</evidence>
<keyword evidence="5 8" id="KW-0812">Transmembrane</keyword>
<feature type="transmembrane region" description="Helical" evidence="8">
    <location>
        <begin position="12"/>
        <end position="32"/>
    </location>
</feature>
<dbReference type="GeneID" id="57435133"/>
<dbReference type="EMBL" id="QSSX01000065">
    <property type="protein sequence ID" value="RGM17486.1"/>
    <property type="molecule type" value="Genomic_DNA"/>
</dbReference>
<comment type="caution">
    <text evidence="13">The sequence shown here is derived from an EMBL/GenBank/DDBJ whole genome shotgun (WGS) entry which is preliminary data.</text>
</comment>
<evidence type="ECO:0000256" key="6">
    <source>
        <dbReference type="ARBA" id="ARBA00022989"/>
    </source>
</evidence>
<dbReference type="NCBIfam" id="TIGR01528">
    <property type="entry name" value="NMN_trans_PnuC"/>
    <property type="match status" value="1"/>
</dbReference>
<evidence type="ECO:0000256" key="5">
    <source>
        <dbReference type="ARBA" id="ARBA00022692"/>
    </source>
</evidence>